<reference evidence="8 9" key="1">
    <citation type="submission" date="2023-07" db="EMBL/GenBank/DDBJ databases">
        <title>Genomic Encyclopedia of Type Strains, Phase IV (KMG-IV): sequencing the most valuable type-strain genomes for metagenomic binning, comparative biology and taxonomic classification.</title>
        <authorList>
            <person name="Goeker M."/>
        </authorList>
    </citation>
    <scope>NUCLEOTIDE SEQUENCE [LARGE SCALE GENOMIC DNA]</scope>
    <source>
        <strain evidence="8 9">DSM 1400</strain>
    </source>
</reference>
<evidence type="ECO:0000256" key="2">
    <source>
        <dbReference type="ARBA" id="ARBA00022517"/>
    </source>
</evidence>
<dbReference type="Gene3D" id="2.30.30.240">
    <property type="entry name" value="PRC-barrel domain"/>
    <property type="match status" value="1"/>
</dbReference>
<keyword evidence="4 5" id="KW-0143">Chaperone</keyword>
<feature type="domain" description="Ribosome maturation factor RimM PRC barrel" evidence="7">
    <location>
        <begin position="98"/>
        <end position="157"/>
    </location>
</feature>
<evidence type="ECO:0000256" key="5">
    <source>
        <dbReference type="HAMAP-Rule" id="MF_00014"/>
    </source>
</evidence>
<dbReference type="PANTHER" id="PTHR33692">
    <property type="entry name" value="RIBOSOME MATURATION FACTOR RIMM"/>
    <property type="match status" value="1"/>
</dbReference>
<dbReference type="SUPFAM" id="SSF50346">
    <property type="entry name" value="PRC-barrel domain"/>
    <property type="match status" value="1"/>
</dbReference>
<dbReference type="SUPFAM" id="SSF50447">
    <property type="entry name" value="Translation proteins"/>
    <property type="match status" value="1"/>
</dbReference>
<dbReference type="EMBL" id="JAUSWN010000004">
    <property type="protein sequence ID" value="MDQ0479026.1"/>
    <property type="molecule type" value="Genomic_DNA"/>
</dbReference>
<evidence type="ECO:0000259" key="6">
    <source>
        <dbReference type="Pfam" id="PF01782"/>
    </source>
</evidence>
<comment type="domain">
    <text evidence="5">The PRC barrel domain binds ribosomal protein uS19.</text>
</comment>
<sequence length="164" mass="19196">MLKEFLVVGQISKPHGIKGEVKVFPLTDDIKRFKKLDYVIINDEEFKIESCKLQNDRVILKFDKINSIDEAIRYKNVQLKIRREDAVKLPEDHYYIADLLQCEVYDTEETYLGKMFDVIETGSNDVYWIKNEGKELLIPAIGSVVRKVDIQNSKITILPVKEWM</sequence>
<name>A0ABU0JPL4_HATLI</name>
<dbReference type="Gene3D" id="2.40.30.60">
    <property type="entry name" value="RimM"/>
    <property type="match status" value="1"/>
</dbReference>
<dbReference type="InterPro" id="IPR056792">
    <property type="entry name" value="PRC_RimM"/>
</dbReference>
<feature type="domain" description="RimM N-terminal" evidence="6">
    <location>
        <begin position="7"/>
        <end position="85"/>
    </location>
</feature>
<dbReference type="HAMAP" id="MF_00014">
    <property type="entry name" value="Ribosome_mat_RimM"/>
    <property type="match status" value="1"/>
</dbReference>
<dbReference type="Pfam" id="PF01782">
    <property type="entry name" value="RimM"/>
    <property type="match status" value="1"/>
</dbReference>
<evidence type="ECO:0000313" key="9">
    <source>
        <dbReference type="Proteomes" id="UP001224418"/>
    </source>
</evidence>
<accession>A0ABU0JPL4</accession>
<dbReference type="Proteomes" id="UP001224418">
    <property type="component" value="Unassembled WGS sequence"/>
</dbReference>
<keyword evidence="1 5" id="KW-0963">Cytoplasm</keyword>
<organism evidence="8 9">
    <name type="scientific">Hathewaya limosa</name>
    <name type="common">Clostridium limosum</name>
    <dbReference type="NCBI Taxonomy" id="1536"/>
    <lineage>
        <taxon>Bacteria</taxon>
        <taxon>Bacillati</taxon>
        <taxon>Bacillota</taxon>
        <taxon>Clostridia</taxon>
        <taxon>Eubacteriales</taxon>
        <taxon>Clostridiaceae</taxon>
        <taxon>Hathewaya</taxon>
    </lineage>
</organism>
<protein>
    <recommendedName>
        <fullName evidence="5">Ribosome maturation factor RimM</fullName>
    </recommendedName>
</protein>
<proteinExistence type="inferred from homology"/>
<comment type="function">
    <text evidence="5">An accessory protein needed during the final step in the assembly of 30S ribosomal subunit, possibly for assembly of the head region. Essential for efficient processing of 16S rRNA. May be needed both before and after RbfA during the maturation of 16S rRNA. It has affinity for free ribosomal 30S subunits but not for 70S ribosomes.</text>
</comment>
<dbReference type="InterPro" id="IPR002676">
    <property type="entry name" value="RimM_N"/>
</dbReference>
<dbReference type="InterPro" id="IPR011961">
    <property type="entry name" value="RimM"/>
</dbReference>
<dbReference type="InterPro" id="IPR036976">
    <property type="entry name" value="RimM_N_sf"/>
</dbReference>
<keyword evidence="9" id="KW-1185">Reference proteome</keyword>
<evidence type="ECO:0000256" key="4">
    <source>
        <dbReference type="ARBA" id="ARBA00023186"/>
    </source>
</evidence>
<evidence type="ECO:0000313" key="8">
    <source>
        <dbReference type="EMBL" id="MDQ0479026.1"/>
    </source>
</evidence>
<dbReference type="NCBIfam" id="TIGR02273">
    <property type="entry name" value="16S_RimM"/>
    <property type="match status" value="1"/>
</dbReference>
<dbReference type="InterPro" id="IPR011033">
    <property type="entry name" value="PRC_barrel-like_sf"/>
</dbReference>
<evidence type="ECO:0000256" key="3">
    <source>
        <dbReference type="ARBA" id="ARBA00022552"/>
    </source>
</evidence>
<comment type="similarity">
    <text evidence="5">Belongs to the RimM family.</text>
</comment>
<comment type="subcellular location">
    <subcellularLocation>
        <location evidence="5">Cytoplasm</location>
    </subcellularLocation>
</comment>
<comment type="caution">
    <text evidence="8">The sequence shown here is derived from an EMBL/GenBank/DDBJ whole genome shotgun (WGS) entry which is preliminary data.</text>
</comment>
<evidence type="ECO:0000259" key="7">
    <source>
        <dbReference type="Pfam" id="PF24986"/>
    </source>
</evidence>
<keyword evidence="2 5" id="KW-0690">Ribosome biogenesis</keyword>
<comment type="subunit">
    <text evidence="5">Binds ribosomal protein uS19.</text>
</comment>
<dbReference type="RefSeq" id="WP_111942712.1">
    <property type="nucleotide sequence ID" value="NZ_BAAACJ010000041.1"/>
</dbReference>
<dbReference type="InterPro" id="IPR009000">
    <property type="entry name" value="Transl_B-barrel_sf"/>
</dbReference>
<keyword evidence="3 5" id="KW-0698">rRNA processing</keyword>
<evidence type="ECO:0000256" key="1">
    <source>
        <dbReference type="ARBA" id="ARBA00022490"/>
    </source>
</evidence>
<dbReference type="Pfam" id="PF24986">
    <property type="entry name" value="PRC_RimM"/>
    <property type="match status" value="1"/>
</dbReference>
<dbReference type="PANTHER" id="PTHR33692:SF1">
    <property type="entry name" value="RIBOSOME MATURATION FACTOR RIMM"/>
    <property type="match status" value="1"/>
</dbReference>
<gene>
    <name evidence="5" type="primary">rimM</name>
    <name evidence="8" type="ORF">QOZ93_000754</name>
</gene>